<keyword evidence="8" id="KW-1185">Reference proteome</keyword>
<dbReference type="OMA" id="FMYRVAF"/>
<organism evidence="7 8">
    <name type="scientific">Kalanchoe fedtschenkoi</name>
    <name type="common">Lavender scallops</name>
    <name type="synonym">South American air plant</name>
    <dbReference type="NCBI Taxonomy" id="63787"/>
    <lineage>
        <taxon>Eukaryota</taxon>
        <taxon>Viridiplantae</taxon>
        <taxon>Streptophyta</taxon>
        <taxon>Embryophyta</taxon>
        <taxon>Tracheophyta</taxon>
        <taxon>Spermatophyta</taxon>
        <taxon>Magnoliopsida</taxon>
        <taxon>eudicotyledons</taxon>
        <taxon>Gunneridae</taxon>
        <taxon>Pentapetalae</taxon>
        <taxon>Saxifragales</taxon>
        <taxon>Crassulaceae</taxon>
        <taxon>Kalanchoe</taxon>
    </lineage>
</organism>
<comment type="function">
    <text evidence="4">Acts as a calcium sensor. CBL proteins interact with CIPK serine-threonine protein kinases. Binding of a CBL protein to the regulatory NAF domain of a CIPK protein lead to the activation of the kinase in a calcium-dependent manner.</text>
</comment>
<dbReference type="GO" id="GO:0019722">
    <property type="term" value="P:calcium-mediated signaling"/>
    <property type="evidence" value="ECO:0007669"/>
    <property type="project" value="UniProtKB-UniRule"/>
</dbReference>
<evidence type="ECO:0000313" key="7">
    <source>
        <dbReference type="EnsemblPlants" id="Kaladp0039s0725.1.v1.1"/>
    </source>
</evidence>
<feature type="domain" description="EF-hand" evidence="6">
    <location>
        <begin position="134"/>
        <end position="169"/>
    </location>
</feature>
<dbReference type="SMART" id="SM00054">
    <property type="entry name" value="EFh"/>
    <property type="match status" value="3"/>
</dbReference>
<comment type="subcellular location">
    <subcellularLocation>
        <location evidence="4">Membrane</location>
    </subcellularLocation>
</comment>
<feature type="transmembrane region" description="Helical" evidence="5">
    <location>
        <begin position="50"/>
        <end position="71"/>
    </location>
</feature>
<dbReference type="EnsemblPlants" id="Kaladp0039s0725.1.v1.1">
    <property type="protein sequence ID" value="Kaladp0039s0725.1.v1.1"/>
    <property type="gene ID" value="Kaladp0039s0725.v1.1"/>
</dbReference>
<dbReference type="Gramene" id="Kaladp0039s0725.1.v1.1">
    <property type="protein sequence ID" value="Kaladp0039s0725.1.v1.1"/>
    <property type="gene ID" value="Kaladp0039s0725.v1.1"/>
</dbReference>
<evidence type="ECO:0000256" key="1">
    <source>
        <dbReference type="ARBA" id="ARBA00022737"/>
    </source>
</evidence>
<keyword evidence="5" id="KW-0812">Transmembrane</keyword>
<evidence type="ECO:0000256" key="5">
    <source>
        <dbReference type="SAM" id="Phobius"/>
    </source>
</evidence>
<keyword evidence="4 5" id="KW-0472">Membrane</keyword>
<evidence type="ECO:0000256" key="4">
    <source>
        <dbReference type="RuleBase" id="RU369080"/>
    </source>
</evidence>
<keyword evidence="1 4" id="KW-0677">Repeat</keyword>
<dbReference type="AlphaFoldDB" id="A0A7N0TM11"/>
<dbReference type="PANTHER" id="PTHR23056">
    <property type="entry name" value="CALCINEURIN B"/>
    <property type="match status" value="1"/>
</dbReference>
<dbReference type="Gene3D" id="1.10.238.10">
    <property type="entry name" value="EF-hand"/>
    <property type="match status" value="1"/>
</dbReference>
<evidence type="ECO:0000256" key="3">
    <source>
        <dbReference type="ARBA" id="ARBA00023774"/>
    </source>
</evidence>
<dbReference type="SUPFAM" id="SSF47473">
    <property type="entry name" value="EF-hand"/>
    <property type="match status" value="1"/>
</dbReference>
<dbReference type="GO" id="GO:0005509">
    <property type="term" value="F:calcium ion binding"/>
    <property type="evidence" value="ECO:0007669"/>
    <property type="project" value="UniProtKB-UniRule"/>
</dbReference>
<sequence>MSRCRRPIKNNAAAAANFSPAGNHDCSTMIRDNSSSGWSSLTFGEQFCSAFIPIVAIIGALVFTVAGCFELHGRPKKQLCRYKDISRLADESTFSVNEVEALYELFKKLSSSIFDDGLIHKEELQLALLDRPFGENLFLDRVFDLFDEKKNGVIEFEGFIHTLSVFHPNAPLEDKINFAFRLYDLRQSGFIGREEVKQMVIALLMESDMDLSDDLLEAIIDKTFADADTDMDGKISKEEWKVFVLRNPALLRNMTLPYLKDITTTFPSFVFNSEVEDCL</sequence>
<dbReference type="PROSITE" id="PS00018">
    <property type="entry name" value="EF_HAND_1"/>
    <property type="match status" value="1"/>
</dbReference>
<feature type="domain" description="EF-hand" evidence="6">
    <location>
        <begin position="171"/>
        <end position="206"/>
    </location>
</feature>
<dbReference type="PANTHER" id="PTHR23056:SF26">
    <property type="entry name" value="CALCINEURIN B-LIKE PROTEIN 10"/>
    <property type="match status" value="1"/>
</dbReference>
<dbReference type="Pfam" id="PF13499">
    <property type="entry name" value="EF-hand_7"/>
    <property type="match status" value="1"/>
</dbReference>
<protein>
    <recommendedName>
        <fullName evidence="4">Calcineurin B-like protein</fullName>
    </recommendedName>
</protein>
<feature type="domain" description="EF-hand" evidence="6">
    <location>
        <begin position="215"/>
        <end position="250"/>
    </location>
</feature>
<name>A0A7N0TM11_KALFE</name>
<dbReference type="InterPro" id="IPR045198">
    <property type="entry name" value="CNBL1-10"/>
</dbReference>
<comment type="similarity">
    <text evidence="3 4">Belongs to the calcineurin regulatory subunit family.</text>
</comment>
<dbReference type="InterPro" id="IPR002048">
    <property type="entry name" value="EF_hand_dom"/>
</dbReference>
<accession>A0A7N0TM11</accession>
<dbReference type="CDD" id="cd00051">
    <property type="entry name" value="EFh"/>
    <property type="match status" value="1"/>
</dbReference>
<proteinExistence type="inferred from homology"/>
<dbReference type="PRINTS" id="PR00450">
    <property type="entry name" value="RECOVERIN"/>
</dbReference>
<evidence type="ECO:0000259" key="6">
    <source>
        <dbReference type="PROSITE" id="PS50222"/>
    </source>
</evidence>
<dbReference type="FunFam" id="1.10.238.10:FF:000073">
    <property type="entry name" value="calcineurin B-like protein 3"/>
    <property type="match status" value="1"/>
</dbReference>
<reference evidence="7" key="1">
    <citation type="submission" date="2021-01" db="UniProtKB">
        <authorList>
            <consortium name="EnsemblPlants"/>
        </authorList>
    </citation>
    <scope>IDENTIFICATION</scope>
</reference>
<keyword evidence="2 4" id="KW-0106">Calcium</keyword>
<dbReference type="InterPro" id="IPR018247">
    <property type="entry name" value="EF_Hand_1_Ca_BS"/>
</dbReference>
<dbReference type="PROSITE" id="PS50222">
    <property type="entry name" value="EF_HAND_2"/>
    <property type="match status" value="3"/>
</dbReference>
<dbReference type="GO" id="GO:0019900">
    <property type="term" value="F:kinase binding"/>
    <property type="evidence" value="ECO:0007669"/>
    <property type="project" value="UniProtKB-UniRule"/>
</dbReference>
<evidence type="ECO:0000313" key="8">
    <source>
        <dbReference type="Proteomes" id="UP000594263"/>
    </source>
</evidence>
<dbReference type="GO" id="GO:0016020">
    <property type="term" value="C:membrane"/>
    <property type="evidence" value="ECO:0007669"/>
    <property type="project" value="UniProtKB-SubCell"/>
</dbReference>
<evidence type="ECO:0000256" key="2">
    <source>
        <dbReference type="ARBA" id="ARBA00022837"/>
    </source>
</evidence>
<keyword evidence="4" id="KW-0479">Metal-binding</keyword>
<keyword evidence="5" id="KW-1133">Transmembrane helix</keyword>
<dbReference type="Proteomes" id="UP000594263">
    <property type="component" value="Unplaced"/>
</dbReference>
<comment type="subunit">
    <text evidence="4">Homodimer. Interacts with CIPK.</text>
</comment>
<dbReference type="InterPro" id="IPR011992">
    <property type="entry name" value="EF-hand-dom_pair"/>
</dbReference>